<comment type="caution">
    <text evidence="2">The sequence shown here is derived from an EMBL/GenBank/DDBJ whole genome shotgun (WGS) entry which is preliminary data.</text>
</comment>
<keyword evidence="1" id="KW-0812">Transmembrane</keyword>
<evidence type="ECO:0000313" key="3">
    <source>
        <dbReference type="Proteomes" id="UP000700732"/>
    </source>
</evidence>
<sequence length="228" mass="25177">MKTSHILLGIITIVTLTGMVATDVLLKQQFDKLDWSNPNQDFERRPLPTASHLVIDASPAAEIVVEGNVKTATALVNPAYGLLYHTRQQGDTLFITFTPDYEGEHQPRNDAFHELGVGLLLQLPTVRSLRITNGRLTLKHVSTPDLALSLRNTRLRTNHMTVSGPLSLSISQHSFAVLGTDRYQSLRLVVQDSSGVQLNNTDYETFLPTISPNAEVALSGQALRWLAK</sequence>
<dbReference type="Proteomes" id="UP000700732">
    <property type="component" value="Unassembled WGS sequence"/>
</dbReference>
<name>A0ABR6WC67_9BACT</name>
<feature type="transmembrane region" description="Helical" evidence="1">
    <location>
        <begin position="6"/>
        <end position="26"/>
    </location>
</feature>
<reference evidence="2 3" key="1">
    <citation type="submission" date="2019-06" db="EMBL/GenBank/DDBJ databases">
        <title>Spirosoma utsteinense sp. nov. isolated from Antarctic ice-free soils.</title>
        <authorList>
            <person name="Tahon G."/>
        </authorList>
    </citation>
    <scope>NUCLEOTIDE SEQUENCE [LARGE SCALE GENOMIC DNA]</scope>
    <source>
        <strain evidence="2 3">LMG 31447</strain>
    </source>
</reference>
<dbReference type="RefSeq" id="WP_186739377.1">
    <property type="nucleotide sequence ID" value="NZ_VFIA01000027.1"/>
</dbReference>
<gene>
    <name evidence="2" type="ORF">FH603_4030</name>
</gene>
<evidence type="ECO:0000256" key="1">
    <source>
        <dbReference type="SAM" id="Phobius"/>
    </source>
</evidence>
<keyword evidence="1" id="KW-1133">Transmembrane helix</keyword>
<organism evidence="2 3">
    <name type="scientific">Spirosoma utsteinense</name>
    <dbReference type="NCBI Taxonomy" id="2585773"/>
    <lineage>
        <taxon>Bacteria</taxon>
        <taxon>Pseudomonadati</taxon>
        <taxon>Bacteroidota</taxon>
        <taxon>Cytophagia</taxon>
        <taxon>Cytophagales</taxon>
        <taxon>Cytophagaceae</taxon>
        <taxon>Spirosoma</taxon>
    </lineage>
</organism>
<proteinExistence type="predicted"/>
<keyword evidence="3" id="KW-1185">Reference proteome</keyword>
<keyword evidence="1" id="KW-0472">Membrane</keyword>
<protein>
    <recommendedName>
        <fullName evidence="4">Auto-transporter adhesin head GIN domain-containing protein</fullName>
    </recommendedName>
</protein>
<evidence type="ECO:0000313" key="2">
    <source>
        <dbReference type="EMBL" id="MBC3793511.1"/>
    </source>
</evidence>
<accession>A0ABR6WC67</accession>
<dbReference type="EMBL" id="VFIA01000027">
    <property type="protein sequence ID" value="MBC3793511.1"/>
    <property type="molecule type" value="Genomic_DNA"/>
</dbReference>
<evidence type="ECO:0008006" key="4">
    <source>
        <dbReference type="Google" id="ProtNLM"/>
    </source>
</evidence>